<dbReference type="AlphaFoldDB" id="A0A2S4UXT3"/>
<feature type="compositionally biased region" description="Acidic residues" evidence="1">
    <location>
        <begin position="203"/>
        <end position="213"/>
    </location>
</feature>
<reference evidence="2" key="1">
    <citation type="submission" date="2017-12" db="EMBL/GenBank/DDBJ databases">
        <title>Gene loss provides genomic basis for host adaptation in cereal stripe rust fungi.</title>
        <authorList>
            <person name="Xia C."/>
        </authorList>
    </citation>
    <scope>NUCLEOTIDE SEQUENCE [LARGE SCALE GENOMIC DNA]</scope>
    <source>
        <strain evidence="2">93-210</strain>
    </source>
</reference>
<feature type="compositionally biased region" description="Polar residues" evidence="1">
    <location>
        <begin position="182"/>
        <end position="191"/>
    </location>
</feature>
<gene>
    <name evidence="2" type="ORF">PSTT_12059</name>
</gene>
<comment type="caution">
    <text evidence="2">The sequence shown here is derived from an EMBL/GenBank/DDBJ whole genome shotgun (WGS) entry which is preliminary data.</text>
</comment>
<keyword evidence="3" id="KW-1185">Reference proteome</keyword>
<feature type="region of interest" description="Disordered" evidence="1">
    <location>
        <begin position="168"/>
        <end position="213"/>
    </location>
</feature>
<dbReference type="EMBL" id="PKSL01000148">
    <property type="protein sequence ID" value="POW02077.1"/>
    <property type="molecule type" value="Genomic_DNA"/>
</dbReference>
<evidence type="ECO:0000313" key="3">
    <source>
        <dbReference type="Proteomes" id="UP000239156"/>
    </source>
</evidence>
<name>A0A2S4UXT3_9BASI</name>
<sequence>MDSHRNIQPRKFSGTSDEEKIHLICGQLLSMKMSPKQFITGFLTKNNSLLRYRRCMWTTKYGRTSTIKLVRIITNNFRKTQEGSAQWTRLIQEEAISILQEQLIPKGCYPLGSFQSARTVTREFFTDNAIDEQNKRLTTEDTPFLFNLLVGALSGAVDEETELDEELDKNLDQYIELPPETHASSGTSGSEDSPDNSAKDPEDALLTDSMDED</sequence>
<proteinExistence type="predicted"/>
<evidence type="ECO:0000313" key="2">
    <source>
        <dbReference type="EMBL" id="POW02077.1"/>
    </source>
</evidence>
<dbReference type="VEuPathDB" id="FungiDB:PSTT_12059"/>
<accession>A0A2S4UXT3</accession>
<evidence type="ECO:0000256" key="1">
    <source>
        <dbReference type="SAM" id="MobiDB-lite"/>
    </source>
</evidence>
<organism evidence="2 3">
    <name type="scientific">Puccinia striiformis</name>
    <dbReference type="NCBI Taxonomy" id="27350"/>
    <lineage>
        <taxon>Eukaryota</taxon>
        <taxon>Fungi</taxon>
        <taxon>Dikarya</taxon>
        <taxon>Basidiomycota</taxon>
        <taxon>Pucciniomycotina</taxon>
        <taxon>Pucciniomycetes</taxon>
        <taxon>Pucciniales</taxon>
        <taxon>Pucciniaceae</taxon>
        <taxon>Puccinia</taxon>
    </lineage>
</organism>
<protein>
    <submittedName>
        <fullName evidence="2">Uncharacterized protein</fullName>
    </submittedName>
</protein>
<dbReference type="VEuPathDB" id="FungiDB:PSHT_09946"/>
<dbReference type="Proteomes" id="UP000239156">
    <property type="component" value="Unassembled WGS sequence"/>
</dbReference>